<keyword evidence="2 8" id="KW-0813">Transport</keyword>
<keyword evidence="6 8" id="KW-0411">Iron-sulfur</keyword>
<gene>
    <name evidence="9" type="ORF">GFD30_10810</name>
</gene>
<keyword evidence="10" id="KW-1185">Reference proteome</keyword>
<keyword evidence="4 8" id="KW-0249">Electron transport</keyword>
<evidence type="ECO:0000256" key="6">
    <source>
        <dbReference type="ARBA" id="ARBA00023014"/>
    </source>
</evidence>
<dbReference type="InterPro" id="IPR001080">
    <property type="entry name" value="3Fe4S_ferredoxin"/>
</dbReference>
<dbReference type="PANTHER" id="PTHR36923">
    <property type="entry name" value="FERREDOXIN"/>
    <property type="match status" value="1"/>
</dbReference>
<dbReference type="PRINTS" id="PR00352">
    <property type="entry name" value="3FE4SFRDOXIN"/>
</dbReference>
<evidence type="ECO:0000256" key="1">
    <source>
        <dbReference type="ARBA" id="ARBA00001927"/>
    </source>
</evidence>
<dbReference type="Proteomes" id="UP000477750">
    <property type="component" value="Unassembled WGS sequence"/>
</dbReference>
<dbReference type="EMBL" id="WIAO01000010">
    <property type="protein sequence ID" value="MQM26056.1"/>
    <property type="molecule type" value="Genomic_DNA"/>
</dbReference>
<dbReference type="GO" id="GO:0009055">
    <property type="term" value="F:electron transfer activity"/>
    <property type="evidence" value="ECO:0007669"/>
    <property type="project" value="UniProtKB-UniRule"/>
</dbReference>
<dbReference type="RefSeq" id="WP_322633146.1">
    <property type="nucleotide sequence ID" value="NZ_WIAO01000010.1"/>
</dbReference>
<keyword evidence="3 8" id="KW-0479">Metal-binding</keyword>
<keyword evidence="5 8" id="KW-0408">Iron</keyword>
<evidence type="ECO:0000313" key="9">
    <source>
        <dbReference type="EMBL" id="MQM26056.1"/>
    </source>
</evidence>
<name>A0A6L5G8V9_9ACTN</name>
<comment type="caution">
    <text evidence="9">The sequence shown here is derived from an EMBL/GenBank/DDBJ whole genome shotgun (WGS) entry which is preliminary data.</text>
</comment>
<dbReference type="GO" id="GO:0005506">
    <property type="term" value="F:iron ion binding"/>
    <property type="evidence" value="ECO:0007669"/>
    <property type="project" value="UniProtKB-UniRule"/>
</dbReference>
<evidence type="ECO:0000256" key="8">
    <source>
        <dbReference type="RuleBase" id="RU368020"/>
    </source>
</evidence>
<dbReference type="AlphaFoldDB" id="A0A6L5G8V9"/>
<evidence type="ECO:0000256" key="5">
    <source>
        <dbReference type="ARBA" id="ARBA00023004"/>
    </source>
</evidence>
<dbReference type="Gene3D" id="3.30.70.20">
    <property type="match status" value="1"/>
</dbReference>
<dbReference type="GO" id="GO:0051538">
    <property type="term" value="F:3 iron, 4 sulfur cluster binding"/>
    <property type="evidence" value="ECO:0007669"/>
    <property type="project" value="UniProtKB-KW"/>
</dbReference>
<evidence type="ECO:0000256" key="3">
    <source>
        <dbReference type="ARBA" id="ARBA00022723"/>
    </source>
</evidence>
<accession>A0A6L5G8V9</accession>
<evidence type="ECO:0000256" key="2">
    <source>
        <dbReference type="ARBA" id="ARBA00022448"/>
    </source>
</evidence>
<keyword evidence="7" id="KW-0003">3Fe-4S</keyword>
<sequence length="62" mass="6563">MKIIADRDRCAGAGMCALTAPEHFDQDDADGLVVLLADEAEDCDTEVAEAVDLCPSGALRLR</sequence>
<evidence type="ECO:0000256" key="7">
    <source>
        <dbReference type="ARBA" id="ARBA00023291"/>
    </source>
</evidence>
<protein>
    <recommendedName>
        <fullName evidence="8">Ferredoxin</fullName>
    </recommendedName>
</protein>
<reference evidence="9 10" key="1">
    <citation type="submission" date="2019-10" db="EMBL/GenBank/DDBJ databases">
        <title>Glycomyces albidus sp. nov., a novel actinomycete isolated from rhizosphere soil of wheat (Triticum aestivum L.).</title>
        <authorList>
            <person name="Qian L."/>
        </authorList>
    </citation>
    <scope>NUCLEOTIDE SEQUENCE [LARGE SCALE GENOMIC DNA]</scope>
    <source>
        <strain evidence="9 10">NEAU-7082</strain>
    </source>
</reference>
<evidence type="ECO:0000313" key="10">
    <source>
        <dbReference type="Proteomes" id="UP000477750"/>
    </source>
</evidence>
<organism evidence="9 10">
    <name type="scientific">Glycomyces albidus</name>
    <dbReference type="NCBI Taxonomy" id="2656774"/>
    <lineage>
        <taxon>Bacteria</taxon>
        <taxon>Bacillati</taxon>
        <taxon>Actinomycetota</taxon>
        <taxon>Actinomycetes</taxon>
        <taxon>Glycomycetales</taxon>
        <taxon>Glycomycetaceae</taxon>
        <taxon>Glycomyces</taxon>
    </lineage>
</organism>
<dbReference type="Pfam" id="PF13370">
    <property type="entry name" value="Fer4_13"/>
    <property type="match status" value="1"/>
</dbReference>
<dbReference type="InterPro" id="IPR051269">
    <property type="entry name" value="Fe-S_cluster_ET"/>
</dbReference>
<evidence type="ECO:0000256" key="4">
    <source>
        <dbReference type="ARBA" id="ARBA00022982"/>
    </source>
</evidence>
<proteinExistence type="predicted"/>
<comment type="function">
    <text evidence="8">Ferredoxins are iron-sulfur proteins that transfer electrons in a wide variety of metabolic reactions.</text>
</comment>
<dbReference type="SUPFAM" id="SSF54862">
    <property type="entry name" value="4Fe-4S ferredoxins"/>
    <property type="match status" value="1"/>
</dbReference>
<dbReference type="PANTHER" id="PTHR36923:SF3">
    <property type="entry name" value="FERREDOXIN"/>
    <property type="match status" value="1"/>
</dbReference>
<comment type="cofactor">
    <cofactor evidence="1">
        <name>[3Fe-4S] cluster</name>
        <dbReference type="ChEBI" id="CHEBI:21137"/>
    </cofactor>
</comment>